<dbReference type="SUPFAM" id="SSF57701">
    <property type="entry name" value="Zn2/Cys6 DNA-binding domain"/>
    <property type="match status" value="1"/>
</dbReference>
<evidence type="ECO:0000256" key="3">
    <source>
        <dbReference type="ARBA" id="ARBA00022723"/>
    </source>
</evidence>
<feature type="transmembrane region" description="Helical" evidence="8">
    <location>
        <begin position="861"/>
        <end position="881"/>
    </location>
</feature>
<dbReference type="GO" id="GO:0005634">
    <property type="term" value="C:nucleus"/>
    <property type="evidence" value="ECO:0007669"/>
    <property type="project" value="UniProtKB-SubCell"/>
</dbReference>
<dbReference type="PROSITE" id="PS00463">
    <property type="entry name" value="ZN2_CY6_FUNGAL_1"/>
    <property type="match status" value="1"/>
</dbReference>
<keyword evidence="6" id="KW-0804">Transcription</keyword>
<reference evidence="11" key="1">
    <citation type="submission" date="2020-06" db="EMBL/GenBank/DDBJ databases">
        <title>Draft genome sequences of strains closely related to Aspergillus parafelis and Aspergillus hiratsukae.</title>
        <authorList>
            <person name="Dos Santos R.A.C."/>
            <person name="Rivero-Menendez O."/>
            <person name="Steenwyk J.L."/>
            <person name="Mead M.E."/>
            <person name="Goldman G.H."/>
            <person name="Alastruey-Izquierdo A."/>
            <person name="Rokas A."/>
        </authorList>
    </citation>
    <scope>NUCLEOTIDE SEQUENCE</scope>
    <source>
        <strain evidence="11">CNM-CM7691</strain>
    </source>
</reference>
<dbReference type="AlphaFoldDB" id="A0A8H6QQW0"/>
<name>A0A8H6QQW0_9EURO</name>
<evidence type="ECO:0000313" key="11">
    <source>
        <dbReference type="EMBL" id="KAF7177458.1"/>
    </source>
</evidence>
<keyword evidence="5" id="KW-0238">DNA-binding</keyword>
<evidence type="ECO:0000256" key="6">
    <source>
        <dbReference type="ARBA" id="ARBA00023163"/>
    </source>
</evidence>
<evidence type="ECO:0000259" key="10">
    <source>
        <dbReference type="PROSITE" id="PS50850"/>
    </source>
</evidence>
<dbReference type="InterPro" id="IPR020846">
    <property type="entry name" value="MFS_dom"/>
</dbReference>
<dbReference type="GO" id="GO:0003677">
    <property type="term" value="F:DNA binding"/>
    <property type="evidence" value="ECO:0007669"/>
    <property type="project" value="UniProtKB-KW"/>
</dbReference>
<dbReference type="GO" id="GO:0016020">
    <property type="term" value="C:membrane"/>
    <property type="evidence" value="ECO:0007669"/>
    <property type="project" value="UniProtKB-SubCell"/>
</dbReference>
<dbReference type="Proteomes" id="UP000641853">
    <property type="component" value="Unassembled WGS sequence"/>
</dbReference>
<evidence type="ECO:0000256" key="5">
    <source>
        <dbReference type="ARBA" id="ARBA00023125"/>
    </source>
</evidence>
<dbReference type="Gene3D" id="4.10.240.10">
    <property type="entry name" value="Zn(2)-C6 fungal-type DNA-binding domain"/>
    <property type="match status" value="1"/>
</dbReference>
<dbReference type="InterPro" id="IPR050613">
    <property type="entry name" value="Sec_Metabolite_Reg"/>
</dbReference>
<sequence>MEKPEQLAVDNPRRRNRRINSCLACRQRKLKCNRQQPCSNCARAGRECAFLRLDSQHSVHKKLAIFKEQTALLEKCLERDTEIAKSTKLGPGSPEEDEDDLLVTSLELALLGIQDAAYDHEEDDDSDDDLYDLGFRFGKMRVNERVGGFFHPQMADELSAFLDETGNPTALRTPRRYHLSAAEKDLYFGPGPCFILPQSGPFFSQPCSNSFKIDWGPRRPMADALLKQYWEAVHPIVRIAHRPGLERRYRTFWETIDTGRRPPASLRALICSMLFIALVSMSTSRVLHQFGTPQPILQNQLQFETENALKDARLLSTTRLETLQAFVVYLIPMCRGEISRAHAALVGMAVRLAESLGLHRDPKESQYSAVESHVRRLVWYQVCFLDLRTAEVQGPRVAIRPEEFSVELPVNLDDEQIAAGADGDPLVWTEMTYTRIRFECQEMQRKCLLARLQLEQKKLPLSQALRQIEIFRQHMESQYNPIFSQTDLMPLQIAAKHLMALLINRLYTAVLHQFYRALIRQPPLRLRQLVVSTGIQQLESSIELETMPQLQLWAWYSQAYYQYHVSMLLLLEVYLRPTSPEADQIWPCLDYAYETTTVAALEDDHNLTSQNGKARIILTALRDRIDVYRRMRRARVPVQSNRPFSSFRIRPPESTSLENHLQENGPLADMVDNSLFHGGMGQTGHTGESLTNINSPEHSILSFFVDFDWSEWDTLHHNAMDGIGLFQTYYETHQLKGYSASTIAWITSFEVFIMFLGGPILGKICDVHGPRYPLLFGTFMHVFGLMMTSLCKEYYQFLLAQGICSSIGASCIFYAALGATSTWFSRKAGLAIGIVASGSSLGGVVFPVMINKLLPEIGFAWTMRTSAFIILGLLAVANVTVRTRLPPYRKPGSPKDLVMPFTEPLFCLTAMGAFLFSFGLFPPIDYVISEAIYRGMGYDLALYMLPILNGASLFGRIIPGALGDKIGRYNCMVIMTGLTAVVVLAIWIPVTTNAGIILFAAAFGLTSGAFISLAPALITQTSDVSKVGVRIGAMYAVTSVANLTSNPIGGGLISAWDGRYTGLMVFCGVMEAAGMLFFLAARIYQTGFRVAVVV</sequence>
<dbReference type="CDD" id="cd00067">
    <property type="entry name" value="GAL4"/>
    <property type="match status" value="1"/>
</dbReference>
<dbReference type="SMART" id="SM00066">
    <property type="entry name" value="GAL4"/>
    <property type="match status" value="1"/>
</dbReference>
<keyword evidence="12" id="KW-1185">Reference proteome</keyword>
<feature type="transmembrane region" description="Helical" evidence="8">
    <location>
        <begin position="996"/>
        <end position="1019"/>
    </location>
</feature>
<evidence type="ECO:0000256" key="8">
    <source>
        <dbReference type="SAM" id="Phobius"/>
    </source>
</evidence>
<dbReference type="SUPFAM" id="SSF103473">
    <property type="entry name" value="MFS general substrate transporter"/>
    <property type="match status" value="1"/>
</dbReference>
<keyword evidence="7" id="KW-0539">Nucleus</keyword>
<dbReference type="GO" id="GO:0008270">
    <property type="term" value="F:zinc ion binding"/>
    <property type="evidence" value="ECO:0007669"/>
    <property type="project" value="InterPro"/>
</dbReference>
<feature type="transmembrane region" description="Helical" evidence="8">
    <location>
        <begin position="1062"/>
        <end position="1081"/>
    </location>
</feature>
<evidence type="ECO:0000256" key="4">
    <source>
        <dbReference type="ARBA" id="ARBA00023015"/>
    </source>
</evidence>
<accession>A0A8H6QQW0</accession>
<gene>
    <name evidence="11" type="ORF">CNMCM7691_005711</name>
</gene>
<organism evidence="11 12">
    <name type="scientific">Aspergillus felis</name>
    <dbReference type="NCBI Taxonomy" id="1287682"/>
    <lineage>
        <taxon>Eukaryota</taxon>
        <taxon>Fungi</taxon>
        <taxon>Dikarya</taxon>
        <taxon>Ascomycota</taxon>
        <taxon>Pezizomycotina</taxon>
        <taxon>Eurotiomycetes</taxon>
        <taxon>Eurotiomycetidae</taxon>
        <taxon>Eurotiales</taxon>
        <taxon>Aspergillaceae</taxon>
        <taxon>Aspergillus</taxon>
        <taxon>Aspergillus subgen. Fumigati</taxon>
    </lineage>
</organism>
<evidence type="ECO:0000256" key="1">
    <source>
        <dbReference type="ARBA" id="ARBA00004123"/>
    </source>
</evidence>
<protein>
    <submittedName>
        <fullName evidence="11">Uncharacterized protein</fullName>
    </submittedName>
</protein>
<keyword evidence="8" id="KW-0472">Membrane</keyword>
<dbReference type="Gene3D" id="1.20.1250.20">
    <property type="entry name" value="MFS general substrate transporter like domains"/>
    <property type="match status" value="1"/>
</dbReference>
<feature type="domain" description="Zn(2)-C6 fungal-type" evidence="9">
    <location>
        <begin position="21"/>
        <end position="50"/>
    </location>
</feature>
<dbReference type="PANTHER" id="PTHR31001">
    <property type="entry name" value="UNCHARACTERIZED TRANSCRIPTIONAL REGULATORY PROTEIN"/>
    <property type="match status" value="1"/>
</dbReference>
<feature type="transmembrane region" description="Helical" evidence="8">
    <location>
        <begin position="743"/>
        <end position="762"/>
    </location>
</feature>
<feature type="domain" description="Major facilitator superfamily (MFS) profile" evidence="10">
    <location>
        <begin position="694"/>
        <end position="1094"/>
    </location>
</feature>
<keyword evidence="8" id="KW-1133">Transmembrane helix</keyword>
<dbReference type="InterPro" id="IPR001138">
    <property type="entry name" value="Zn2Cys6_DnaBD"/>
</dbReference>
<dbReference type="SMART" id="SM00906">
    <property type="entry name" value="Fungal_trans"/>
    <property type="match status" value="1"/>
</dbReference>
<keyword evidence="4" id="KW-0805">Transcription regulation</keyword>
<evidence type="ECO:0000313" key="12">
    <source>
        <dbReference type="Proteomes" id="UP000641853"/>
    </source>
</evidence>
<dbReference type="PROSITE" id="PS50850">
    <property type="entry name" value="MFS"/>
    <property type="match status" value="1"/>
</dbReference>
<dbReference type="InterPro" id="IPR011701">
    <property type="entry name" value="MFS"/>
</dbReference>
<feature type="transmembrane region" description="Helical" evidence="8">
    <location>
        <begin position="829"/>
        <end position="849"/>
    </location>
</feature>
<dbReference type="EMBL" id="JACBAG010001897">
    <property type="protein sequence ID" value="KAF7177458.1"/>
    <property type="molecule type" value="Genomic_DNA"/>
</dbReference>
<dbReference type="PROSITE" id="PS50048">
    <property type="entry name" value="ZN2_CY6_FUNGAL_2"/>
    <property type="match status" value="1"/>
</dbReference>
<dbReference type="CDD" id="cd17352">
    <property type="entry name" value="MFS_MCT_SLC16"/>
    <property type="match status" value="1"/>
</dbReference>
<keyword evidence="8" id="KW-0812">Transmembrane</keyword>
<dbReference type="GO" id="GO:0006351">
    <property type="term" value="P:DNA-templated transcription"/>
    <property type="evidence" value="ECO:0007669"/>
    <property type="project" value="InterPro"/>
</dbReference>
<dbReference type="GO" id="GO:0000981">
    <property type="term" value="F:DNA-binding transcription factor activity, RNA polymerase II-specific"/>
    <property type="evidence" value="ECO:0007669"/>
    <property type="project" value="InterPro"/>
</dbReference>
<dbReference type="GO" id="GO:0022857">
    <property type="term" value="F:transmembrane transporter activity"/>
    <property type="evidence" value="ECO:0007669"/>
    <property type="project" value="InterPro"/>
</dbReference>
<dbReference type="PANTHER" id="PTHR31001:SF40">
    <property type="entry name" value="ZN(II)2CYS6 TRANSCRIPTION FACTOR (EUROFUNG)"/>
    <property type="match status" value="1"/>
</dbReference>
<comment type="subcellular location">
    <subcellularLocation>
        <location evidence="2">Membrane</location>
        <topology evidence="2">Multi-pass membrane protein</topology>
    </subcellularLocation>
    <subcellularLocation>
        <location evidence="1">Nucleus</location>
    </subcellularLocation>
</comment>
<feature type="transmembrane region" description="Helical" evidence="8">
    <location>
        <begin position="971"/>
        <end position="990"/>
    </location>
</feature>
<dbReference type="InterPro" id="IPR036259">
    <property type="entry name" value="MFS_trans_sf"/>
</dbReference>
<feature type="transmembrane region" description="Helical" evidence="8">
    <location>
        <begin position="774"/>
        <end position="791"/>
    </location>
</feature>
<feature type="transmembrane region" description="Helical" evidence="8">
    <location>
        <begin position="1031"/>
        <end position="1056"/>
    </location>
</feature>
<feature type="transmembrane region" description="Helical" evidence="8">
    <location>
        <begin position="797"/>
        <end position="817"/>
    </location>
</feature>
<dbReference type="CDD" id="cd12148">
    <property type="entry name" value="fungal_TF_MHR"/>
    <property type="match status" value="1"/>
</dbReference>
<dbReference type="Pfam" id="PF07690">
    <property type="entry name" value="MFS_1"/>
    <property type="match status" value="1"/>
</dbReference>
<evidence type="ECO:0000256" key="2">
    <source>
        <dbReference type="ARBA" id="ARBA00004141"/>
    </source>
</evidence>
<dbReference type="InterPro" id="IPR036864">
    <property type="entry name" value="Zn2-C6_fun-type_DNA-bd_sf"/>
</dbReference>
<dbReference type="InterPro" id="IPR007219">
    <property type="entry name" value="XnlR_reg_dom"/>
</dbReference>
<evidence type="ECO:0000259" key="9">
    <source>
        <dbReference type="PROSITE" id="PS50048"/>
    </source>
</evidence>
<dbReference type="Pfam" id="PF00172">
    <property type="entry name" value="Zn_clus"/>
    <property type="match status" value="1"/>
</dbReference>
<proteinExistence type="predicted"/>
<evidence type="ECO:0000256" key="7">
    <source>
        <dbReference type="ARBA" id="ARBA00023242"/>
    </source>
</evidence>
<keyword evidence="3" id="KW-0479">Metal-binding</keyword>
<comment type="caution">
    <text evidence="11">The sequence shown here is derived from an EMBL/GenBank/DDBJ whole genome shotgun (WGS) entry which is preliminary data.</text>
</comment>
<feature type="transmembrane region" description="Helical" evidence="8">
    <location>
        <begin position="941"/>
        <end position="959"/>
    </location>
</feature>
<feature type="transmembrane region" description="Helical" evidence="8">
    <location>
        <begin position="901"/>
        <end position="921"/>
    </location>
</feature>
<dbReference type="Pfam" id="PF04082">
    <property type="entry name" value="Fungal_trans"/>
    <property type="match status" value="1"/>
</dbReference>